<dbReference type="Pfam" id="PF00210">
    <property type="entry name" value="Ferritin"/>
    <property type="match status" value="1"/>
</dbReference>
<proteinExistence type="inferred from homology"/>
<dbReference type="CDD" id="cd01056">
    <property type="entry name" value="Euk_Ferritin"/>
    <property type="match status" value="1"/>
</dbReference>
<evidence type="ECO:0000313" key="8">
    <source>
        <dbReference type="EMBL" id="CAD7258590.1"/>
    </source>
</evidence>
<dbReference type="InterPro" id="IPR009078">
    <property type="entry name" value="Ferritin-like_SF"/>
</dbReference>
<dbReference type="InterPro" id="IPR012347">
    <property type="entry name" value="Ferritin-like"/>
</dbReference>
<feature type="domain" description="Ferritin-like diiron" evidence="7">
    <location>
        <begin position="19"/>
        <end position="153"/>
    </location>
</feature>
<keyword evidence="4 5" id="KW-0408">Iron</keyword>
<feature type="binding site" evidence="5">
    <location>
        <position position="135"/>
    </location>
    <ligand>
        <name>Fe cation</name>
        <dbReference type="ChEBI" id="CHEBI:24875"/>
        <label>1</label>
    </ligand>
</feature>
<reference evidence="8" key="1">
    <citation type="submission" date="2020-11" db="EMBL/GenBank/DDBJ databases">
        <authorList>
            <person name="Tran Van P."/>
        </authorList>
    </citation>
    <scope>NUCLEOTIDE SEQUENCE</scope>
</reference>
<feature type="binding site" evidence="5">
    <location>
        <position position="120"/>
    </location>
    <ligand>
        <name>Fe cation</name>
        <dbReference type="ChEBI" id="CHEBI:24875"/>
        <label>1</label>
    </ligand>
</feature>
<dbReference type="PROSITE" id="PS50905">
    <property type="entry name" value="FERRITIN_LIKE"/>
    <property type="match status" value="1"/>
</dbReference>
<evidence type="ECO:0000256" key="5">
    <source>
        <dbReference type="PIRSR" id="PIRSR601519-1"/>
    </source>
</evidence>
<evidence type="ECO:0000256" key="1">
    <source>
        <dbReference type="ARBA" id="ARBA00007513"/>
    </source>
</evidence>
<feature type="binding site" evidence="5">
    <location>
        <position position="36"/>
    </location>
    <ligand>
        <name>Fe cation</name>
        <dbReference type="ChEBI" id="CHEBI:24875"/>
        <label>1</label>
    </ligand>
</feature>
<evidence type="ECO:0000256" key="6">
    <source>
        <dbReference type="RuleBase" id="RU361145"/>
    </source>
</evidence>
<dbReference type="EC" id="1.16.3.1" evidence="6"/>
<dbReference type="GO" id="GO:0008198">
    <property type="term" value="F:ferrous iron binding"/>
    <property type="evidence" value="ECO:0007669"/>
    <property type="project" value="TreeGrafter"/>
</dbReference>
<dbReference type="GO" id="GO:0004322">
    <property type="term" value="F:ferroxidase activity"/>
    <property type="evidence" value="ECO:0007669"/>
    <property type="project" value="UniProtKB-EC"/>
</dbReference>
<feature type="binding site" evidence="5">
    <location>
        <position position="71"/>
    </location>
    <ligand>
        <name>Fe cation</name>
        <dbReference type="ChEBI" id="CHEBI:24875"/>
        <label>1</label>
    </ligand>
</feature>
<dbReference type="Gene3D" id="1.20.1260.10">
    <property type="match status" value="1"/>
</dbReference>
<evidence type="ECO:0000259" key="7">
    <source>
        <dbReference type="PROSITE" id="PS50905"/>
    </source>
</evidence>
<dbReference type="GO" id="GO:0006826">
    <property type="term" value="P:iron ion transport"/>
    <property type="evidence" value="ECO:0007669"/>
    <property type="project" value="InterPro"/>
</dbReference>
<comment type="function">
    <text evidence="6">Stores iron in a soluble, non-toxic, readily available form. Important for iron homeostasis. Iron is taken up in the ferrous form and deposited as ferric hydroxides after oxidation.</text>
</comment>
<evidence type="ECO:0000256" key="3">
    <source>
        <dbReference type="ARBA" id="ARBA00022723"/>
    </source>
</evidence>
<dbReference type="SUPFAM" id="SSF47240">
    <property type="entry name" value="Ferritin-like"/>
    <property type="match status" value="1"/>
</dbReference>
<dbReference type="PANTHER" id="PTHR11431:SF43">
    <property type="entry name" value="FERRITIN"/>
    <property type="match status" value="1"/>
</dbReference>
<dbReference type="GO" id="GO:0008199">
    <property type="term" value="F:ferric iron binding"/>
    <property type="evidence" value="ECO:0007669"/>
    <property type="project" value="InterPro"/>
</dbReference>
<name>A0A7R9FX86_TIMSH</name>
<dbReference type="AlphaFoldDB" id="A0A7R9FX86"/>
<dbReference type="InterPro" id="IPR001519">
    <property type="entry name" value="Ferritin"/>
</dbReference>
<dbReference type="GO" id="GO:0005737">
    <property type="term" value="C:cytoplasm"/>
    <property type="evidence" value="ECO:0007669"/>
    <property type="project" value="TreeGrafter"/>
</dbReference>
<dbReference type="InterPro" id="IPR009040">
    <property type="entry name" value="Ferritin-like_diiron"/>
</dbReference>
<protein>
    <recommendedName>
        <fullName evidence="6">Ferritin</fullName>
        <ecNumber evidence="6">1.16.3.1</ecNumber>
    </recommendedName>
</protein>
<comment type="catalytic activity">
    <reaction evidence="6">
        <text>4 Fe(2+) + O2 + 4 H(+) = 4 Fe(3+) + 2 H2O</text>
        <dbReference type="Rhea" id="RHEA:11148"/>
        <dbReference type="ChEBI" id="CHEBI:15377"/>
        <dbReference type="ChEBI" id="CHEBI:15378"/>
        <dbReference type="ChEBI" id="CHEBI:15379"/>
        <dbReference type="ChEBI" id="CHEBI:29033"/>
        <dbReference type="ChEBI" id="CHEBI:29034"/>
        <dbReference type="EC" id="1.16.3.1"/>
    </reaction>
</comment>
<keyword evidence="3 5" id="KW-0479">Metal-binding</keyword>
<dbReference type="EMBL" id="OC000888">
    <property type="protein sequence ID" value="CAD7258590.1"/>
    <property type="molecule type" value="Genomic_DNA"/>
</dbReference>
<comment type="similarity">
    <text evidence="1 6">Belongs to the ferritin family.</text>
</comment>
<dbReference type="InterPro" id="IPR008331">
    <property type="entry name" value="Ferritin_DPS_dom"/>
</dbReference>
<organism evidence="8">
    <name type="scientific">Timema shepardi</name>
    <name type="common">Walking stick</name>
    <dbReference type="NCBI Taxonomy" id="629360"/>
    <lineage>
        <taxon>Eukaryota</taxon>
        <taxon>Metazoa</taxon>
        <taxon>Ecdysozoa</taxon>
        <taxon>Arthropoda</taxon>
        <taxon>Hexapoda</taxon>
        <taxon>Insecta</taxon>
        <taxon>Pterygota</taxon>
        <taxon>Neoptera</taxon>
        <taxon>Polyneoptera</taxon>
        <taxon>Phasmatodea</taxon>
        <taxon>Timematodea</taxon>
        <taxon>Timematoidea</taxon>
        <taxon>Timematidae</taxon>
        <taxon>Timema</taxon>
    </lineage>
</organism>
<evidence type="ECO:0000256" key="2">
    <source>
        <dbReference type="ARBA" id="ARBA00022434"/>
    </source>
</evidence>
<keyword evidence="2 6" id="KW-0409">Iron storage</keyword>
<sequence>MSHASLGQLAQGNIPTKWITMVDPCIKKMREQVQVELRAAVSYLAMGAHFSKDTVNRPGFAKIFFDAASEEREHAIKIIEYLLMRGELTSKVGQLIKNPMPAKESWETGVEALKDALGLETDLVDYLTGDFLEEQYRGQRDLAGKTSTLEKMMKTQGALGEFLFDKKLLNGEPL</sequence>
<dbReference type="PANTHER" id="PTHR11431">
    <property type="entry name" value="FERRITIN"/>
    <property type="match status" value="1"/>
</dbReference>
<feature type="binding site" evidence="5">
    <location>
        <position position="74"/>
    </location>
    <ligand>
        <name>Fe cation</name>
        <dbReference type="ChEBI" id="CHEBI:24875"/>
        <label>1</label>
    </ligand>
</feature>
<dbReference type="GO" id="GO:0006879">
    <property type="term" value="P:intracellular iron ion homeostasis"/>
    <property type="evidence" value="ECO:0007669"/>
    <property type="project" value="UniProtKB-KW"/>
</dbReference>
<accession>A0A7R9FX86</accession>
<keyword evidence="6" id="KW-0560">Oxidoreductase</keyword>
<gene>
    <name evidence="8" type="ORF">TSIB3V08_LOCUS2815</name>
</gene>
<evidence type="ECO:0000256" key="4">
    <source>
        <dbReference type="ARBA" id="ARBA00023004"/>
    </source>
</evidence>